<dbReference type="RefSeq" id="WP_348758487.1">
    <property type="nucleotide sequence ID" value="NZ_OZ026884.1"/>
</dbReference>
<evidence type="ECO:0000313" key="12">
    <source>
        <dbReference type="Proteomes" id="UP001497493"/>
    </source>
</evidence>
<evidence type="ECO:0000256" key="3">
    <source>
        <dbReference type="ARBA" id="ARBA00012560"/>
    </source>
</evidence>
<evidence type="ECO:0000313" key="11">
    <source>
        <dbReference type="EMBL" id="CAL1238879.1"/>
    </source>
</evidence>
<dbReference type="SUPFAM" id="SSF51445">
    <property type="entry name" value="(Trans)glycosidases"/>
    <property type="match status" value="1"/>
</dbReference>
<evidence type="ECO:0000256" key="10">
    <source>
        <dbReference type="RuleBase" id="RU361207"/>
    </source>
</evidence>
<dbReference type="Pfam" id="PF02446">
    <property type="entry name" value="Glyco_hydro_77"/>
    <property type="match status" value="1"/>
</dbReference>
<keyword evidence="12" id="KW-1185">Reference proteome</keyword>
<evidence type="ECO:0000256" key="5">
    <source>
        <dbReference type="ARBA" id="ARBA00022676"/>
    </source>
</evidence>
<dbReference type="PANTHER" id="PTHR32438">
    <property type="entry name" value="4-ALPHA-GLUCANOTRANSFERASE DPE1, CHLOROPLASTIC/AMYLOPLASTIC"/>
    <property type="match status" value="1"/>
</dbReference>
<name>A0ABP1C3W5_9GAMM</name>
<reference evidence="11 12" key="1">
    <citation type="submission" date="2024-04" db="EMBL/GenBank/DDBJ databases">
        <authorList>
            <person name="Cremers G."/>
        </authorList>
    </citation>
    <scope>NUCLEOTIDE SEQUENCE [LARGE SCALE GENOMIC DNA]</scope>
    <source>
        <strain evidence="11">MeCH1-AG</strain>
    </source>
</reference>
<sequence length="500" mass="57274">MNQAHSILDRRRAGILLHITSLPGGPHNGDLGRDAYRFVDFLAECGISVWQTLPIGPTHADGSPYQCLSAHAGNPLLISLEWLAQRGWLRDDLLPDPRLTDATQRTASLRAAFDAFSRRLSGHSDRQAFERFVRANARWLSDYALFIALREDFGQRPWQSWPDPIRSRQPRALRAARRRLRDVIARVKFEQFVFFRQWAELRQYARQRGVLLFGDMPIFVATDSADVWAHQDYFDLREDGSARVVAGVPPDYFSATGQRWGNPHYNWARMQADGFRWWLARFRSQLALYDWVRIDHFRGFEAYWEIPAESETAIHGHWVKAPGQALLETVFAKLNGLGLPLVAENLGVITPEVETLRTRFDIPGMLILQFAFDGGPDNPYLPQNHTPNNVVYTGTHDNDTTLSWFEDLSDAQKHKVYECLGHPDTPMPWALVQCAMASVAKLAVLPMQDVLELGKGHRMNTPGTMDERNWRWRFSWDDLSADKARRLADLVRLHQRATGP</sequence>
<accession>A0ABP1C3W5</accession>
<dbReference type="EMBL" id="OZ026884">
    <property type="protein sequence ID" value="CAL1238879.1"/>
    <property type="molecule type" value="Genomic_DNA"/>
</dbReference>
<comment type="catalytic activity">
    <reaction evidence="1 10">
        <text>Transfers a segment of a (1-&gt;4)-alpha-D-glucan to a new position in an acceptor, which may be glucose or a (1-&gt;4)-alpha-D-glucan.</text>
        <dbReference type="EC" id="2.4.1.25"/>
    </reaction>
</comment>
<dbReference type="Proteomes" id="UP001497493">
    <property type="component" value="Chromosome"/>
</dbReference>
<dbReference type="NCBIfam" id="TIGR00217">
    <property type="entry name" value="malQ"/>
    <property type="match status" value="1"/>
</dbReference>
<organism evidence="11 12">
    <name type="scientific">Candidatus Methylocalor cossyra</name>
    <dbReference type="NCBI Taxonomy" id="3108543"/>
    <lineage>
        <taxon>Bacteria</taxon>
        <taxon>Pseudomonadati</taxon>
        <taxon>Pseudomonadota</taxon>
        <taxon>Gammaproteobacteria</taxon>
        <taxon>Methylococcales</taxon>
        <taxon>Methylococcaceae</taxon>
        <taxon>Candidatus Methylocalor</taxon>
    </lineage>
</organism>
<dbReference type="InterPro" id="IPR017853">
    <property type="entry name" value="GH"/>
</dbReference>
<dbReference type="PANTHER" id="PTHR32438:SF5">
    <property type="entry name" value="4-ALPHA-GLUCANOTRANSFERASE DPE1, CHLOROPLASTIC_AMYLOPLASTIC"/>
    <property type="match status" value="1"/>
</dbReference>
<evidence type="ECO:0000256" key="2">
    <source>
        <dbReference type="ARBA" id="ARBA00005684"/>
    </source>
</evidence>
<evidence type="ECO:0000256" key="8">
    <source>
        <dbReference type="ARBA" id="ARBA00031423"/>
    </source>
</evidence>
<evidence type="ECO:0000256" key="7">
    <source>
        <dbReference type="ARBA" id="ARBA00023277"/>
    </source>
</evidence>
<dbReference type="NCBIfam" id="NF011080">
    <property type="entry name" value="PRK14508.1-3"/>
    <property type="match status" value="1"/>
</dbReference>
<dbReference type="GO" id="GO:0004134">
    <property type="term" value="F:4-alpha-glucanotransferase activity"/>
    <property type="evidence" value="ECO:0007669"/>
    <property type="project" value="UniProtKB-EC"/>
</dbReference>
<keyword evidence="7 10" id="KW-0119">Carbohydrate metabolism</keyword>
<gene>
    <name evidence="11" type="primary">malQ</name>
    <name evidence="11" type="ORF">MECH1_V1_0098</name>
</gene>
<keyword evidence="5 10" id="KW-0328">Glycosyltransferase</keyword>
<dbReference type="EC" id="2.4.1.25" evidence="3 10"/>
<evidence type="ECO:0000256" key="9">
    <source>
        <dbReference type="ARBA" id="ARBA00031501"/>
    </source>
</evidence>
<protein>
    <recommendedName>
        <fullName evidence="4 10">4-alpha-glucanotransferase</fullName>
        <ecNumber evidence="3 10">2.4.1.25</ecNumber>
    </recommendedName>
    <alternativeName>
        <fullName evidence="8 10">Amylomaltase</fullName>
    </alternativeName>
    <alternativeName>
        <fullName evidence="9 10">Disproportionating enzyme</fullName>
    </alternativeName>
</protein>
<evidence type="ECO:0000256" key="6">
    <source>
        <dbReference type="ARBA" id="ARBA00022679"/>
    </source>
</evidence>
<dbReference type="Gene3D" id="3.20.20.80">
    <property type="entry name" value="Glycosidases"/>
    <property type="match status" value="1"/>
</dbReference>
<keyword evidence="6 10" id="KW-0808">Transferase</keyword>
<proteinExistence type="inferred from homology"/>
<dbReference type="InterPro" id="IPR003385">
    <property type="entry name" value="Glyco_hydro_77"/>
</dbReference>
<evidence type="ECO:0000256" key="4">
    <source>
        <dbReference type="ARBA" id="ARBA00020295"/>
    </source>
</evidence>
<evidence type="ECO:0000256" key="1">
    <source>
        <dbReference type="ARBA" id="ARBA00000439"/>
    </source>
</evidence>
<comment type="similarity">
    <text evidence="2 10">Belongs to the disproportionating enzyme family.</text>
</comment>